<dbReference type="Gene3D" id="3.40.50.720">
    <property type="entry name" value="NAD(P)-binding Rossmann-like Domain"/>
    <property type="match status" value="1"/>
</dbReference>
<organism evidence="5 6">
    <name type="scientific">Pelagomonas calceolata</name>
    <dbReference type="NCBI Taxonomy" id="35677"/>
    <lineage>
        <taxon>Eukaryota</taxon>
        <taxon>Sar</taxon>
        <taxon>Stramenopiles</taxon>
        <taxon>Ochrophyta</taxon>
        <taxon>Pelagophyceae</taxon>
        <taxon>Pelagomonadales</taxon>
        <taxon>Pelagomonadaceae</taxon>
        <taxon>Pelagomonas</taxon>
    </lineage>
</organism>
<dbReference type="EMBL" id="CAKKNE010000003">
    <property type="protein sequence ID" value="CAH0372319.1"/>
    <property type="molecule type" value="Genomic_DNA"/>
</dbReference>
<evidence type="ECO:0000256" key="1">
    <source>
        <dbReference type="ARBA" id="ARBA00010928"/>
    </source>
</evidence>
<dbReference type="Gene3D" id="1.25.40.20">
    <property type="entry name" value="Ankyrin repeat-containing domain"/>
    <property type="match status" value="2"/>
</dbReference>
<keyword evidence="6" id="KW-1185">Reference proteome</keyword>
<reference evidence="5" key="1">
    <citation type="submission" date="2021-11" db="EMBL/GenBank/DDBJ databases">
        <authorList>
            <consortium name="Genoscope - CEA"/>
            <person name="William W."/>
        </authorList>
    </citation>
    <scope>NUCLEOTIDE SEQUENCE</scope>
</reference>
<dbReference type="SUPFAM" id="SSF48403">
    <property type="entry name" value="Ankyrin repeat"/>
    <property type="match status" value="1"/>
</dbReference>
<dbReference type="OrthoDB" id="446809at2759"/>
<dbReference type="SUPFAM" id="SSF51735">
    <property type="entry name" value="NAD(P)-binding Rossmann-fold domains"/>
    <property type="match status" value="1"/>
</dbReference>
<feature type="compositionally biased region" description="Polar residues" evidence="2">
    <location>
        <begin position="402"/>
        <end position="412"/>
    </location>
</feature>
<evidence type="ECO:0000313" key="6">
    <source>
        <dbReference type="Proteomes" id="UP000789595"/>
    </source>
</evidence>
<accession>A0A8J2ST25</accession>
<dbReference type="PANTHER" id="PTHR43377:SF1">
    <property type="entry name" value="BILIVERDIN REDUCTASE A"/>
    <property type="match status" value="1"/>
</dbReference>
<evidence type="ECO:0000259" key="3">
    <source>
        <dbReference type="Pfam" id="PF01408"/>
    </source>
</evidence>
<dbReference type="SUPFAM" id="SSF55347">
    <property type="entry name" value="Glyceraldehyde-3-phosphate dehydrogenase-like, C-terminal domain"/>
    <property type="match status" value="1"/>
</dbReference>
<dbReference type="InterPro" id="IPR055170">
    <property type="entry name" value="GFO_IDH_MocA-like_dom"/>
</dbReference>
<feature type="domain" description="GFO/IDH/MocA-like oxidoreductase" evidence="4">
    <location>
        <begin position="146"/>
        <end position="285"/>
    </location>
</feature>
<protein>
    <recommendedName>
        <fullName evidence="7">Gfo/Idh/MocA-like oxidoreductase N-terminal domain-containing protein</fullName>
    </recommendedName>
</protein>
<dbReference type="AlphaFoldDB" id="A0A8J2ST25"/>
<evidence type="ECO:0000313" key="5">
    <source>
        <dbReference type="EMBL" id="CAH0372319.1"/>
    </source>
</evidence>
<dbReference type="Gene3D" id="3.30.360.10">
    <property type="entry name" value="Dihydrodipicolinate Reductase, domain 2"/>
    <property type="match status" value="1"/>
</dbReference>
<dbReference type="InterPro" id="IPR002110">
    <property type="entry name" value="Ankyrin_rpt"/>
</dbReference>
<dbReference type="Proteomes" id="UP000789595">
    <property type="component" value="Unassembled WGS sequence"/>
</dbReference>
<gene>
    <name evidence="5" type="ORF">PECAL_3P23040</name>
</gene>
<dbReference type="Pfam" id="PF22725">
    <property type="entry name" value="GFO_IDH_MocA_C3"/>
    <property type="match status" value="1"/>
</dbReference>
<feature type="compositionally biased region" description="Basic and acidic residues" evidence="2">
    <location>
        <begin position="367"/>
        <end position="376"/>
    </location>
</feature>
<feature type="domain" description="Gfo/Idh/MocA-like oxidoreductase N-terminal" evidence="3">
    <location>
        <begin position="8"/>
        <end position="134"/>
    </location>
</feature>
<name>A0A8J2ST25_9STRA</name>
<evidence type="ECO:0008006" key="7">
    <source>
        <dbReference type="Google" id="ProtNLM"/>
    </source>
</evidence>
<evidence type="ECO:0000256" key="2">
    <source>
        <dbReference type="SAM" id="MobiDB-lite"/>
    </source>
</evidence>
<feature type="region of interest" description="Disordered" evidence="2">
    <location>
        <begin position="367"/>
        <end position="416"/>
    </location>
</feature>
<dbReference type="InterPro" id="IPR036291">
    <property type="entry name" value="NAD(P)-bd_dom_sf"/>
</dbReference>
<dbReference type="InterPro" id="IPR051450">
    <property type="entry name" value="Gfo/Idh/MocA_Oxidoreductases"/>
</dbReference>
<sequence length="885" mass="93794">MAAAPKARVVVLGAGWWTQGWHLPHLHRHPDAEVVAVVDPCPNPRSAISTLQPLEELGAKYGCATYDSFDACLDSGLEFDGVIVCTSHASHSKLGAQALARGKHVLMEKPMTTDVNEAISLRDASQASPCFFAVNNTASWRTQAVTARRWVRDEALLGEVEHVACAMHSPLLWLFDDPANVGWTQPTGSMRGNGFAWGQLSHLLAWVLQITGLRPVDVACTMVFSGRSGADMHDAAVFSCSNGASISLTGTGAVPGNAHGDDSDESHPHSGKHVSVRVFGDAGSLVYEGDDQDPSSGDLVVLTRDGDRKVEQGFLFENYEDTGTGPESVQAFIKACRGLEHFRGIDAELGLDVVRCIAAMYASATDGGKRIGEEGRPALGAGGAPPAPTKTTPPSSSKAHAPTSTSNLSTKSANRESRARAVCSALLASVEPSIVTSKSLSEGSLRNSSLAQVQLAIRVSCAGVSLATSESSGGGRPARFSGATRFGLAFVTTVGATQVALWVRQQAMQQYAARHFGQLYFAAGVAQTAQGRSGRGIGVAFVERPLNMDLTLRVVQAAQTGDVTAVRAWLAVGGSPNATWEIAPGTPHLLLAFACSSDHRNCTSIVEILCAAGARDDEATHSLRGDGRDAGMCLLTAASRGAIDTARVLLRYGAPVRAEALHNAVTANDGRHLMGALDPGPPPEHEISMGHQGMVRLLLKHGAAVNARTHVERLTPLMVAAKFSGFVSFGIGRELLASGADLDLVSANGHNAEAIARSRLQTEIYYERGIPEDPLRCRRPGAVEAFLELCAGVRAAGSWKRYVNAPRIDMIVLQRLCAAGRASPPPALARLFPRVPTPAAPIWLSWREAHQIGTSASNQDSGVSTPLPKELVWLILKFWRTDRDP</sequence>
<dbReference type="InterPro" id="IPR036770">
    <property type="entry name" value="Ankyrin_rpt-contain_sf"/>
</dbReference>
<dbReference type="GO" id="GO:0000166">
    <property type="term" value="F:nucleotide binding"/>
    <property type="evidence" value="ECO:0007669"/>
    <property type="project" value="InterPro"/>
</dbReference>
<feature type="region of interest" description="Disordered" evidence="2">
    <location>
        <begin position="251"/>
        <end position="272"/>
    </location>
</feature>
<dbReference type="Pfam" id="PF00023">
    <property type="entry name" value="Ank"/>
    <property type="match status" value="1"/>
</dbReference>
<feature type="compositionally biased region" description="Low complexity" evidence="2">
    <location>
        <begin position="389"/>
        <end position="399"/>
    </location>
</feature>
<dbReference type="PANTHER" id="PTHR43377">
    <property type="entry name" value="BILIVERDIN REDUCTASE A"/>
    <property type="match status" value="1"/>
</dbReference>
<comment type="similarity">
    <text evidence="1">Belongs to the Gfo/Idh/MocA family.</text>
</comment>
<dbReference type="Pfam" id="PF01408">
    <property type="entry name" value="GFO_IDH_MocA"/>
    <property type="match status" value="1"/>
</dbReference>
<proteinExistence type="inferred from homology"/>
<evidence type="ECO:0000259" key="4">
    <source>
        <dbReference type="Pfam" id="PF22725"/>
    </source>
</evidence>
<dbReference type="InterPro" id="IPR000683">
    <property type="entry name" value="Gfo/Idh/MocA-like_OxRdtase_N"/>
</dbReference>
<feature type="compositionally biased region" description="Basic and acidic residues" evidence="2">
    <location>
        <begin position="259"/>
        <end position="268"/>
    </location>
</feature>
<comment type="caution">
    <text evidence="5">The sequence shown here is derived from an EMBL/GenBank/DDBJ whole genome shotgun (WGS) entry which is preliminary data.</text>
</comment>